<dbReference type="PANTHER" id="PTHR23542">
    <property type="match status" value="1"/>
</dbReference>
<evidence type="ECO:0000256" key="1">
    <source>
        <dbReference type="ARBA" id="ARBA00004651"/>
    </source>
</evidence>
<dbReference type="InterPro" id="IPR036259">
    <property type="entry name" value="MFS_trans_sf"/>
</dbReference>
<keyword evidence="2 5" id="KW-0812">Transmembrane</keyword>
<sequence length="421" mass="42437">MTPSDEGSDEGTAGLAAYRTVLALPGVAALTAVSFLARIAPSAATITLTLHVVLTLGHGYAAAGLVGAASTIGMAVGAPLLGRLVDRRGLRTMLSLTLCAEAVFWTVAPWLSYPALLVGAFLGGLLGMPVYSVVRQSLAAMVPARHRRPAFALDSMSVEMSYIIGPAVGTLLALQLSTSTAMWIVGAGWVASGIALWLLNPPTRAPETSDAARPGSVREWLDLRLLGALLATTAAVVLIFGTEISMIAGLQTSGQAAAIAVVNAVWCIASLTGGFLYGAARRSPSLFVLVAAMGVATLLVAAAGPWWSYALLLVPAGLLCAPSLAASSEAVSGLAPEHARGLVTGLHGSAITVGAAISTPVAGLLIDVGSPAVAVITVGFAGIAVAGVAALLARRGVRLRRQNVPPVASIEVGPSVGSQPI</sequence>
<dbReference type="Pfam" id="PF07690">
    <property type="entry name" value="MFS_1"/>
    <property type="match status" value="1"/>
</dbReference>
<organism evidence="7 8">
    <name type="scientific">Pseudonocardia yunnanensis</name>
    <dbReference type="NCBI Taxonomy" id="58107"/>
    <lineage>
        <taxon>Bacteria</taxon>
        <taxon>Bacillati</taxon>
        <taxon>Actinomycetota</taxon>
        <taxon>Actinomycetes</taxon>
        <taxon>Pseudonocardiales</taxon>
        <taxon>Pseudonocardiaceae</taxon>
        <taxon>Pseudonocardia</taxon>
    </lineage>
</organism>
<dbReference type="InterPro" id="IPR011701">
    <property type="entry name" value="MFS"/>
</dbReference>
<feature type="transmembrane region" description="Helical" evidence="5">
    <location>
        <begin position="372"/>
        <end position="393"/>
    </location>
</feature>
<feature type="transmembrane region" description="Helical" evidence="5">
    <location>
        <begin position="60"/>
        <end position="81"/>
    </location>
</feature>
<keyword evidence="4 5" id="KW-0472">Membrane</keyword>
<evidence type="ECO:0000256" key="4">
    <source>
        <dbReference type="ARBA" id="ARBA00023136"/>
    </source>
</evidence>
<evidence type="ECO:0000313" key="7">
    <source>
        <dbReference type="EMBL" id="MFD1518734.1"/>
    </source>
</evidence>
<evidence type="ECO:0000259" key="6">
    <source>
        <dbReference type="PROSITE" id="PS50850"/>
    </source>
</evidence>
<evidence type="ECO:0000313" key="8">
    <source>
        <dbReference type="Proteomes" id="UP001597114"/>
    </source>
</evidence>
<evidence type="ECO:0000256" key="5">
    <source>
        <dbReference type="SAM" id="Phobius"/>
    </source>
</evidence>
<proteinExistence type="predicted"/>
<comment type="caution">
    <text evidence="7">The sequence shown here is derived from an EMBL/GenBank/DDBJ whole genome shotgun (WGS) entry which is preliminary data.</text>
</comment>
<name>A0ABW4ET44_9PSEU</name>
<feature type="transmembrane region" description="Helical" evidence="5">
    <location>
        <begin position="256"/>
        <end position="279"/>
    </location>
</feature>
<dbReference type="PANTHER" id="PTHR23542:SF1">
    <property type="entry name" value="MAJOR FACILITATOR SUPERFAMILY (MFS) PROFILE DOMAIN-CONTAINING PROTEIN"/>
    <property type="match status" value="1"/>
</dbReference>
<dbReference type="SUPFAM" id="SSF103473">
    <property type="entry name" value="MFS general substrate transporter"/>
    <property type="match status" value="1"/>
</dbReference>
<protein>
    <submittedName>
        <fullName evidence="7">MFS transporter</fullName>
    </submittedName>
</protein>
<feature type="transmembrane region" description="Helical" evidence="5">
    <location>
        <begin position="180"/>
        <end position="199"/>
    </location>
</feature>
<keyword evidence="8" id="KW-1185">Reference proteome</keyword>
<feature type="transmembrane region" description="Helical" evidence="5">
    <location>
        <begin position="286"/>
        <end position="307"/>
    </location>
</feature>
<keyword evidence="3 5" id="KW-1133">Transmembrane helix</keyword>
<dbReference type="EMBL" id="JBHUCO010000014">
    <property type="protein sequence ID" value="MFD1518734.1"/>
    <property type="molecule type" value="Genomic_DNA"/>
</dbReference>
<accession>A0ABW4ET44</accession>
<gene>
    <name evidence="7" type="ORF">ACFSJD_14645</name>
</gene>
<dbReference type="PROSITE" id="PS50850">
    <property type="entry name" value="MFS"/>
    <property type="match status" value="1"/>
</dbReference>
<feature type="transmembrane region" description="Helical" evidence="5">
    <location>
        <begin position="225"/>
        <end position="250"/>
    </location>
</feature>
<evidence type="ECO:0000256" key="2">
    <source>
        <dbReference type="ARBA" id="ARBA00022692"/>
    </source>
</evidence>
<dbReference type="RefSeq" id="WP_344726280.1">
    <property type="nucleotide sequence ID" value="NZ_BAAAUS010000037.1"/>
</dbReference>
<reference evidence="8" key="1">
    <citation type="journal article" date="2019" name="Int. J. Syst. Evol. Microbiol.">
        <title>The Global Catalogue of Microorganisms (GCM) 10K type strain sequencing project: providing services to taxonomists for standard genome sequencing and annotation.</title>
        <authorList>
            <consortium name="The Broad Institute Genomics Platform"/>
            <consortium name="The Broad Institute Genome Sequencing Center for Infectious Disease"/>
            <person name="Wu L."/>
            <person name="Ma J."/>
        </authorList>
    </citation>
    <scope>NUCLEOTIDE SEQUENCE [LARGE SCALE GENOMIC DNA]</scope>
    <source>
        <strain evidence="8">CCM 7043</strain>
    </source>
</reference>
<comment type="subcellular location">
    <subcellularLocation>
        <location evidence="1">Cell membrane</location>
        <topology evidence="1">Multi-pass membrane protein</topology>
    </subcellularLocation>
</comment>
<dbReference type="Proteomes" id="UP001597114">
    <property type="component" value="Unassembled WGS sequence"/>
</dbReference>
<evidence type="ECO:0000256" key="3">
    <source>
        <dbReference type="ARBA" id="ARBA00022989"/>
    </source>
</evidence>
<dbReference type="InterPro" id="IPR020846">
    <property type="entry name" value="MFS_dom"/>
</dbReference>
<feature type="transmembrane region" description="Helical" evidence="5">
    <location>
        <begin position="117"/>
        <end position="134"/>
    </location>
</feature>
<dbReference type="Gene3D" id="1.20.1250.20">
    <property type="entry name" value="MFS general substrate transporter like domains"/>
    <property type="match status" value="1"/>
</dbReference>
<feature type="transmembrane region" description="Helical" evidence="5">
    <location>
        <begin position="21"/>
        <end position="40"/>
    </location>
</feature>
<feature type="domain" description="Major facilitator superfamily (MFS) profile" evidence="6">
    <location>
        <begin position="208"/>
        <end position="421"/>
    </location>
</feature>
<feature type="transmembrane region" description="Helical" evidence="5">
    <location>
        <begin position="155"/>
        <end position="174"/>
    </location>
</feature>